<dbReference type="Gene3D" id="3.60.21.10">
    <property type="match status" value="1"/>
</dbReference>
<gene>
    <name evidence="4" type="ORF">PZE19_23415</name>
</gene>
<organism evidence="4 5">
    <name type="scientific">Paludisphaera mucosa</name>
    <dbReference type="NCBI Taxonomy" id="3030827"/>
    <lineage>
        <taxon>Bacteria</taxon>
        <taxon>Pseudomonadati</taxon>
        <taxon>Planctomycetota</taxon>
        <taxon>Planctomycetia</taxon>
        <taxon>Isosphaerales</taxon>
        <taxon>Isosphaeraceae</taxon>
        <taxon>Paludisphaera</taxon>
    </lineage>
</organism>
<evidence type="ECO:0000313" key="4">
    <source>
        <dbReference type="EMBL" id="MDG3006729.1"/>
    </source>
</evidence>
<feature type="signal peptide" evidence="2">
    <location>
        <begin position="1"/>
        <end position="20"/>
    </location>
</feature>
<dbReference type="Pfam" id="PF13435">
    <property type="entry name" value="Cytochrome_C554"/>
    <property type="match status" value="1"/>
</dbReference>
<protein>
    <submittedName>
        <fullName evidence="4">Multiheme c-type cytochrome</fullName>
    </submittedName>
</protein>
<keyword evidence="2" id="KW-0732">Signal</keyword>
<dbReference type="SUPFAM" id="SSF48695">
    <property type="entry name" value="Multiheme cytochromes"/>
    <property type="match status" value="1"/>
</dbReference>
<feature type="domain" description="Cytochrome c-552/4" evidence="3">
    <location>
        <begin position="377"/>
        <end position="448"/>
    </location>
</feature>
<comment type="caution">
    <text evidence="4">The sequence shown here is derived from an EMBL/GenBank/DDBJ whole genome shotgun (WGS) entry which is preliminary data.</text>
</comment>
<evidence type="ECO:0000259" key="3">
    <source>
        <dbReference type="Pfam" id="PF13435"/>
    </source>
</evidence>
<evidence type="ECO:0000256" key="2">
    <source>
        <dbReference type="SAM" id="SignalP"/>
    </source>
</evidence>
<dbReference type="InterPro" id="IPR036280">
    <property type="entry name" value="Multihaem_cyt_sf"/>
</dbReference>
<dbReference type="EMBL" id="JARRAG010000002">
    <property type="protein sequence ID" value="MDG3006729.1"/>
    <property type="molecule type" value="Genomic_DNA"/>
</dbReference>
<evidence type="ECO:0000313" key="5">
    <source>
        <dbReference type="Proteomes" id="UP001216907"/>
    </source>
</evidence>
<dbReference type="InterPro" id="IPR023155">
    <property type="entry name" value="Cyt_c-552/4"/>
</dbReference>
<evidence type="ECO:0000256" key="1">
    <source>
        <dbReference type="SAM" id="MobiDB-lite"/>
    </source>
</evidence>
<dbReference type="Gene3D" id="1.10.1130.10">
    <property type="entry name" value="Flavocytochrome C3, Chain A"/>
    <property type="match status" value="1"/>
</dbReference>
<feature type="region of interest" description="Disordered" evidence="1">
    <location>
        <begin position="30"/>
        <end position="49"/>
    </location>
</feature>
<feature type="chain" id="PRO_5047491884" evidence="2">
    <location>
        <begin position="21"/>
        <end position="531"/>
    </location>
</feature>
<dbReference type="InterPro" id="IPR029052">
    <property type="entry name" value="Metallo-depent_PP-like"/>
</dbReference>
<proteinExistence type="predicted"/>
<dbReference type="RefSeq" id="WP_277863022.1">
    <property type="nucleotide sequence ID" value="NZ_JARRAG010000002.1"/>
</dbReference>
<name>A0ABT6FGN7_9BACT</name>
<dbReference type="SUPFAM" id="SSF56300">
    <property type="entry name" value="Metallo-dependent phosphatases"/>
    <property type="match status" value="1"/>
</dbReference>
<accession>A0ABT6FGN7</accession>
<dbReference type="Proteomes" id="UP001216907">
    <property type="component" value="Unassembled WGS sequence"/>
</dbReference>
<reference evidence="4 5" key="1">
    <citation type="submission" date="2023-03" db="EMBL/GenBank/DDBJ databases">
        <title>Paludisphaera mucosa sp. nov. a novel planctomycete from northern fen.</title>
        <authorList>
            <person name="Ivanova A."/>
        </authorList>
    </citation>
    <scope>NUCLEOTIDE SEQUENCE [LARGE SCALE GENOMIC DNA]</scope>
    <source>
        <strain evidence="4 5">Pla2</strain>
    </source>
</reference>
<sequence>MARSSLRPLAVVATAAALLAYVGCTRPDAEKGADGTSSSPPPAAPAADAPTKSFKLFAQWPTPQGILVVSGEMDGYLEPCGCAAGQLGGLIRRFDFVRRMKAQGIPYALIDLGSLIKDPAGARGGFEQAKIKFGIAIKALGAFPYDALALSADDLKIGVGEAFAQFLNGLEGSTKLVAANVVPGAGFETLIVPHVLVQAGPVRLGVTSVLDPGTLAKLTDPDKDALLPTVKRPDDVLPGVLQDLEGRSDYQVLMIQGPPQEARRLATAYPGFDIVIATSEVADPEQDPQMLNGGKTMLVNVGRRGKYVGAIGFFEGAAPRYHQLGLTEKYNGPGSEVKKIIEDEYRGLLKAVGTVENFPRHDYVGGAPGATFIGAESCKQCHPNTFLKWSTTKHAQAFVSLEHDPKPDVTFDAECVTCHTVGFEYNSGWKSAAATPLLKGNQCENCHGPASKHVAAPDDLAFRTALKLTAEQADRNRLCIRCHDEDNSPKFVFETYWPQVIHSKLDTYTDPKVHQGVAAKPADAPTAAKGD</sequence>
<keyword evidence="5" id="KW-1185">Reference proteome</keyword>